<dbReference type="InterPro" id="IPR025355">
    <property type="entry name" value="DUF4259"/>
</dbReference>
<accession>A0A9W6RG73</accession>
<protein>
    <recommendedName>
        <fullName evidence="3">DUF4259 domain-containing protein</fullName>
    </recommendedName>
</protein>
<gene>
    <name evidence="1" type="ORF">Airi01_032660</name>
</gene>
<reference evidence="1" key="1">
    <citation type="submission" date="2023-03" db="EMBL/GenBank/DDBJ databases">
        <title>Actinoallomurus iriomotensis NBRC 103681.</title>
        <authorList>
            <person name="Ichikawa N."/>
            <person name="Sato H."/>
            <person name="Tonouchi N."/>
        </authorList>
    </citation>
    <scope>NUCLEOTIDE SEQUENCE</scope>
    <source>
        <strain evidence="1">NBRC 103681</strain>
    </source>
</reference>
<dbReference type="EMBL" id="BSTJ01000003">
    <property type="protein sequence ID" value="GLY74999.1"/>
    <property type="molecule type" value="Genomic_DNA"/>
</dbReference>
<sequence>MGTWGKGPFDDDTAMDFFDALSDCDGDARAERLRAAVLRVSRAPGSVNYSEGVEAVAAASLLAGMTPPSTNVEWVASLPTDLMAELADDAVVAVERAHSHASDLHKLRSEACGYDQVWEALAPVLRALRAAGEPKQDGLF</sequence>
<evidence type="ECO:0000313" key="2">
    <source>
        <dbReference type="Proteomes" id="UP001165135"/>
    </source>
</evidence>
<dbReference type="Proteomes" id="UP001165135">
    <property type="component" value="Unassembled WGS sequence"/>
</dbReference>
<evidence type="ECO:0000313" key="1">
    <source>
        <dbReference type="EMBL" id="GLY74999.1"/>
    </source>
</evidence>
<proteinExistence type="predicted"/>
<comment type="caution">
    <text evidence="1">The sequence shown here is derived from an EMBL/GenBank/DDBJ whole genome shotgun (WGS) entry which is preliminary data.</text>
</comment>
<organism evidence="1 2">
    <name type="scientific">Actinoallomurus iriomotensis</name>
    <dbReference type="NCBI Taxonomy" id="478107"/>
    <lineage>
        <taxon>Bacteria</taxon>
        <taxon>Bacillati</taxon>
        <taxon>Actinomycetota</taxon>
        <taxon>Actinomycetes</taxon>
        <taxon>Streptosporangiales</taxon>
        <taxon>Thermomonosporaceae</taxon>
        <taxon>Actinoallomurus</taxon>
    </lineage>
</organism>
<dbReference type="Pfam" id="PF14078">
    <property type="entry name" value="DUF4259"/>
    <property type="match status" value="1"/>
</dbReference>
<evidence type="ECO:0008006" key="3">
    <source>
        <dbReference type="Google" id="ProtNLM"/>
    </source>
</evidence>
<dbReference type="AlphaFoldDB" id="A0A9W6RG73"/>
<name>A0A9W6RG73_9ACTN</name>
<dbReference type="RefSeq" id="WP_285621396.1">
    <property type="nucleotide sequence ID" value="NZ_BSTJ01000003.1"/>
</dbReference>